<dbReference type="OrthoDB" id="897584at2759"/>
<dbReference type="InterPro" id="IPR050655">
    <property type="entry name" value="Plant_B3_domain"/>
</dbReference>
<evidence type="ECO:0000256" key="3">
    <source>
        <dbReference type="ARBA" id="ARBA00023125"/>
    </source>
</evidence>
<dbReference type="CDD" id="cd10017">
    <property type="entry name" value="B3_DNA"/>
    <property type="match status" value="1"/>
</dbReference>
<dbReference type="SMART" id="SM01019">
    <property type="entry name" value="B3"/>
    <property type="match status" value="1"/>
</dbReference>
<dbReference type="InterPro" id="IPR015300">
    <property type="entry name" value="DNA-bd_pseudobarrel_sf"/>
</dbReference>
<gene>
    <name evidence="8" type="ORF">F511_04892</name>
</gene>
<dbReference type="GO" id="GO:0003677">
    <property type="term" value="F:DNA binding"/>
    <property type="evidence" value="ECO:0007669"/>
    <property type="project" value="UniProtKB-KW"/>
</dbReference>
<name>A0A2Z7BMV0_9LAMI</name>
<dbReference type="SUPFAM" id="SSF101936">
    <property type="entry name" value="DNA-binding pseudobarrel domain"/>
    <property type="match status" value="1"/>
</dbReference>
<keyword evidence="4" id="KW-0804">Transcription</keyword>
<keyword evidence="6" id="KW-0472">Membrane</keyword>
<keyword evidence="9" id="KW-1185">Reference proteome</keyword>
<evidence type="ECO:0000313" key="8">
    <source>
        <dbReference type="EMBL" id="KZV34918.1"/>
    </source>
</evidence>
<evidence type="ECO:0000256" key="1">
    <source>
        <dbReference type="ARBA" id="ARBA00004123"/>
    </source>
</evidence>
<organism evidence="8 9">
    <name type="scientific">Dorcoceras hygrometricum</name>
    <dbReference type="NCBI Taxonomy" id="472368"/>
    <lineage>
        <taxon>Eukaryota</taxon>
        <taxon>Viridiplantae</taxon>
        <taxon>Streptophyta</taxon>
        <taxon>Embryophyta</taxon>
        <taxon>Tracheophyta</taxon>
        <taxon>Spermatophyta</taxon>
        <taxon>Magnoliopsida</taxon>
        <taxon>eudicotyledons</taxon>
        <taxon>Gunneridae</taxon>
        <taxon>Pentapetalae</taxon>
        <taxon>asterids</taxon>
        <taxon>lamiids</taxon>
        <taxon>Lamiales</taxon>
        <taxon>Gesneriaceae</taxon>
        <taxon>Didymocarpoideae</taxon>
        <taxon>Trichosporeae</taxon>
        <taxon>Loxocarpinae</taxon>
        <taxon>Dorcoceras</taxon>
    </lineage>
</organism>
<dbReference type="InterPro" id="IPR003340">
    <property type="entry name" value="B3_DNA-bd"/>
</dbReference>
<dbReference type="PROSITE" id="PS50863">
    <property type="entry name" value="B3"/>
    <property type="match status" value="1"/>
</dbReference>
<accession>A0A2Z7BMV0</accession>
<dbReference type="Proteomes" id="UP000250235">
    <property type="component" value="Unassembled WGS sequence"/>
</dbReference>
<dbReference type="Pfam" id="PF02362">
    <property type="entry name" value="B3"/>
    <property type="match status" value="1"/>
</dbReference>
<sequence>MERAQLPKTSKAYKKRPELEKALLPDVTRFFKPIYGDDYSEYLCLPPKLAATMKHMVGQEAHLQDSTGKKWPITISYVDGVLAFHKGWNDFFSGHRLSIGQIMMFEHINGSSCFSVRIYGIDACEILNFDQEIAEDGGEERSSQSNTIEVVSQGNVGTIENDVGLLYCLYFFMVYYYSFGDTIIIIFIYSLYI</sequence>
<evidence type="ECO:0000259" key="7">
    <source>
        <dbReference type="PROSITE" id="PS50863"/>
    </source>
</evidence>
<dbReference type="AlphaFoldDB" id="A0A2Z7BMV0"/>
<dbReference type="PANTHER" id="PTHR31920:SF135">
    <property type="entry name" value="B3 DOMAIN-CONTAINING PROTEIN OS03G0621600-RELATED"/>
    <property type="match status" value="1"/>
</dbReference>
<keyword evidence="2" id="KW-0805">Transcription regulation</keyword>
<keyword evidence="5" id="KW-0539">Nucleus</keyword>
<protein>
    <recommendedName>
        <fullName evidence="7">TF-B3 domain-containing protein</fullName>
    </recommendedName>
</protein>
<evidence type="ECO:0000256" key="5">
    <source>
        <dbReference type="ARBA" id="ARBA00023242"/>
    </source>
</evidence>
<proteinExistence type="predicted"/>
<dbReference type="GO" id="GO:0005634">
    <property type="term" value="C:nucleus"/>
    <property type="evidence" value="ECO:0007669"/>
    <property type="project" value="UniProtKB-SubCell"/>
</dbReference>
<comment type="subcellular location">
    <subcellularLocation>
        <location evidence="1">Nucleus</location>
    </subcellularLocation>
</comment>
<dbReference type="EMBL" id="KV005015">
    <property type="protein sequence ID" value="KZV34918.1"/>
    <property type="molecule type" value="Genomic_DNA"/>
</dbReference>
<dbReference type="PANTHER" id="PTHR31920">
    <property type="entry name" value="B3 DOMAIN-CONTAINING"/>
    <property type="match status" value="1"/>
</dbReference>
<keyword evidence="6" id="KW-0812">Transmembrane</keyword>
<evidence type="ECO:0000256" key="4">
    <source>
        <dbReference type="ARBA" id="ARBA00023163"/>
    </source>
</evidence>
<feature type="domain" description="TF-B3" evidence="7">
    <location>
        <begin position="28"/>
        <end position="122"/>
    </location>
</feature>
<feature type="transmembrane region" description="Helical" evidence="6">
    <location>
        <begin position="169"/>
        <end position="192"/>
    </location>
</feature>
<dbReference type="Gene3D" id="2.40.330.10">
    <property type="entry name" value="DNA-binding pseudobarrel domain"/>
    <property type="match status" value="1"/>
</dbReference>
<evidence type="ECO:0000256" key="6">
    <source>
        <dbReference type="SAM" id="Phobius"/>
    </source>
</evidence>
<keyword evidence="6" id="KW-1133">Transmembrane helix</keyword>
<evidence type="ECO:0000256" key="2">
    <source>
        <dbReference type="ARBA" id="ARBA00023015"/>
    </source>
</evidence>
<reference evidence="8 9" key="1">
    <citation type="journal article" date="2015" name="Proc. Natl. Acad. Sci. U.S.A.">
        <title>The resurrection genome of Boea hygrometrica: A blueprint for survival of dehydration.</title>
        <authorList>
            <person name="Xiao L."/>
            <person name="Yang G."/>
            <person name="Zhang L."/>
            <person name="Yang X."/>
            <person name="Zhao S."/>
            <person name="Ji Z."/>
            <person name="Zhou Q."/>
            <person name="Hu M."/>
            <person name="Wang Y."/>
            <person name="Chen M."/>
            <person name="Xu Y."/>
            <person name="Jin H."/>
            <person name="Xiao X."/>
            <person name="Hu G."/>
            <person name="Bao F."/>
            <person name="Hu Y."/>
            <person name="Wan P."/>
            <person name="Li L."/>
            <person name="Deng X."/>
            <person name="Kuang T."/>
            <person name="Xiang C."/>
            <person name="Zhu J.K."/>
            <person name="Oliver M.J."/>
            <person name="He Y."/>
        </authorList>
    </citation>
    <scope>NUCLEOTIDE SEQUENCE [LARGE SCALE GENOMIC DNA]</scope>
    <source>
        <strain evidence="9">cv. XS01</strain>
    </source>
</reference>
<evidence type="ECO:0000313" key="9">
    <source>
        <dbReference type="Proteomes" id="UP000250235"/>
    </source>
</evidence>
<keyword evidence="3" id="KW-0238">DNA-binding</keyword>